<keyword evidence="5" id="KW-0460">Magnesium</keyword>
<feature type="binding site" evidence="4">
    <location>
        <position position="49"/>
    </location>
    <ligand>
        <name>substrate</name>
    </ligand>
</feature>
<dbReference type="PANTHER" id="PTHR23407:SF1">
    <property type="entry name" value="5-FORMYLTETRAHYDROFOLATE CYCLO-LIGASE"/>
    <property type="match status" value="1"/>
</dbReference>
<evidence type="ECO:0000313" key="7">
    <source>
        <dbReference type="Proteomes" id="UP000698173"/>
    </source>
</evidence>
<keyword evidence="6" id="KW-0436">Ligase</keyword>
<comment type="cofactor">
    <cofactor evidence="5">
        <name>Mg(2+)</name>
        <dbReference type="ChEBI" id="CHEBI:18420"/>
    </cofactor>
</comment>
<evidence type="ECO:0000256" key="2">
    <source>
        <dbReference type="ARBA" id="ARBA00022741"/>
    </source>
</evidence>
<feature type="binding site" evidence="4">
    <location>
        <begin position="3"/>
        <end position="7"/>
    </location>
    <ligand>
        <name>ATP</name>
        <dbReference type="ChEBI" id="CHEBI:30616"/>
    </ligand>
</feature>
<dbReference type="GO" id="GO:0009396">
    <property type="term" value="P:folic acid-containing compound biosynthetic process"/>
    <property type="evidence" value="ECO:0007669"/>
    <property type="project" value="TreeGrafter"/>
</dbReference>
<dbReference type="EC" id="6.3.3.2" evidence="5"/>
<dbReference type="PIRSF" id="PIRSF006806">
    <property type="entry name" value="FTHF_cligase"/>
    <property type="match status" value="1"/>
</dbReference>
<dbReference type="GO" id="GO:0030272">
    <property type="term" value="F:5-formyltetrahydrofolate cyclo-ligase activity"/>
    <property type="evidence" value="ECO:0007669"/>
    <property type="project" value="UniProtKB-EC"/>
</dbReference>
<name>A0A921FV06_SPOPS</name>
<dbReference type="InterPro" id="IPR037171">
    <property type="entry name" value="NagB/RpiA_transferase-like"/>
</dbReference>
<dbReference type="InterPro" id="IPR024185">
    <property type="entry name" value="FTHF_cligase-like_sf"/>
</dbReference>
<organism evidence="6 7">
    <name type="scientific">Sporosarcina psychrophila</name>
    <name type="common">Bacillus psychrophilus</name>
    <dbReference type="NCBI Taxonomy" id="1476"/>
    <lineage>
        <taxon>Bacteria</taxon>
        <taxon>Bacillati</taxon>
        <taxon>Bacillota</taxon>
        <taxon>Bacilli</taxon>
        <taxon>Bacillales</taxon>
        <taxon>Caryophanaceae</taxon>
        <taxon>Sporosarcina</taxon>
    </lineage>
</organism>
<dbReference type="EMBL" id="DYWT01000003">
    <property type="protein sequence ID" value="HJF30198.1"/>
    <property type="molecule type" value="Genomic_DNA"/>
</dbReference>
<accession>A0A921FV06</accession>
<dbReference type="GO" id="GO:0035999">
    <property type="term" value="P:tetrahydrofolate interconversion"/>
    <property type="evidence" value="ECO:0007669"/>
    <property type="project" value="TreeGrafter"/>
</dbReference>
<dbReference type="InterPro" id="IPR002698">
    <property type="entry name" value="FTHF_cligase"/>
</dbReference>
<reference evidence="6" key="1">
    <citation type="journal article" date="2021" name="PeerJ">
        <title>Extensive microbial diversity within the chicken gut microbiome revealed by metagenomics and culture.</title>
        <authorList>
            <person name="Gilroy R."/>
            <person name="Ravi A."/>
            <person name="Getino M."/>
            <person name="Pursley I."/>
            <person name="Horton D.L."/>
            <person name="Alikhan N.F."/>
            <person name="Baker D."/>
            <person name="Gharbi K."/>
            <person name="Hall N."/>
            <person name="Watson M."/>
            <person name="Adriaenssens E.M."/>
            <person name="Foster-Nyarko E."/>
            <person name="Jarju S."/>
            <person name="Secka A."/>
            <person name="Antonio M."/>
            <person name="Oren A."/>
            <person name="Chaudhuri R.R."/>
            <person name="La Ragione R."/>
            <person name="Hildebrand F."/>
            <person name="Pallen M.J."/>
        </authorList>
    </citation>
    <scope>NUCLEOTIDE SEQUENCE</scope>
    <source>
        <strain evidence="6">CHK171-7178</strain>
    </source>
</reference>
<dbReference type="Pfam" id="PF01812">
    <property type="entry name" value="5-FTHF_cyc-lig"/>
    <property type="match status" value="1"/>
</dbReference>
<comment type="caution">
    <text evidence="6">The sequence shown here is derived from an EMBL/GenBank/DDBJ whole genome shotgun (WGS) entry which is preliminary data.</text>
</comment>
<comment type="catalytic activity">
    <reaction evidence="5">
        <text>(6S)-5-formyl-5,6,7,8-tetrahydrofolate + ATP = (6R)-5,10-methenyltetrahydrofolate + ADP + phosphate</text>
        <dbReference type="Rhea" id="RHEA:10488"/>
        <dbReference type="ChEBI" id="CHEBI:30616"/>
        <dbReference type="ChEBI" id="CHEBI:43474"/>
        <dbReference type="ChEBI" id="CHEBI:57455"/>
        <dbReference type="ChEBI" id="CHEBI:57457"/>
        <dbReference type="ChEBI" id="CHEBI:456216"/>
        <dbReference type="EC" id="6.3.3.2"/>
    </reaction>
</comment>
<keyword evidence="3 4" id="KW-0067">ATP-binding</keyword>
<dbReference type="AlphaFoldDB" id="A0A921FV06"/>
<gene>
    <name evidence="6" type="ORF">K8V56_00235</name>
</gene>
<dbReference type="Proteomes" id="UP000698173">
    <property type="component" value="Unassembled WGS sequence"/>
</dbReference>
<feature type="binding site" evidence="4">
    <location>
        <begin position="133"/>
        <end position="141"/>
    </location>
    <ligand>
        <name>ATP</name>
        <dbReference type="ChEBI" id="CHEBI:30616"/>
    </ligand>
</feature>
<sequence>MSKKSLRNQVLGTLNSINRIEHLEKSSVITKRVLISEEFQSADTIGITISRYPEVDTRLLIEAAWTAGKRIAVPKCIHGTREMDFRLITSYDSLETVYMDLLEPIITETISVEKKDIDLQIVPGVVFSDEGYRIGFGGGYYDRYMSDYNGDTLSLAFAEQTGHVVPSEHHDIPVSKIVTEEKVINCQKKDFCK</sequence>
<dbReference type="NCBIfam" id="TIGR02727">
    <property type="entry name" value="MTHFS_bact"/>
    <property type="match status" value="1"/>
</dbReference>
<comment type="similarity">
    <text evidence="1 5">Belongs to the 5-formyltetrahydrofolate cyclo-ligase family.</text>
</comment>
<keyword evidence="5" id="KW-0479">Metal-binding</keyword>
<evidence type="ECO:0000256" key="3">
    <source>
        <dbReference type="ARBA" id="ARBA00022840"/>
    </source>
</evidence>
<evidence type="ECO:0000256" key="4">
    <source>
        <dbReference type="PIRSR" id="PIRSR006806-1"/>
    </source>
</evidence>
<dbReference type="SUPFAM" id="SSF100950">
    <property type="entry name" value="NagB/RpiA/CoA transferase-like"/>
    <property type="match status" value="1"/>
</dbReference>
<keyword evidence="2 4" id="KW-0547">Nucleotide-binding</keyword>
<dbReference type="GO" id="GO:0046872">
    <property type="term" value="F:metal ion binding"/>
    <property type="evidence" value="ECO:0007669"/>
    <property type="project" value="UniProtKB-KW"/>
</dbReference>
<feature type="binding site" evidence="4">
    <location>
        <position position="54"/>
    </location>
    <ligand>
        <name>substrate</name>
    </ligand>
</feature>
<dbReference type="GO" id="GO:0005524">
    <property type="term" value="F:ATP binding"/>
    <property type="evidence" value="ECO:0007669"/>
    <property type="project" value="UniProtKB-KW"/>
</dbReference>
<evidence type="ECO:0000313" key="6">
    <source>
        <dbReference type="EMBL" id="HJF30198.1"/>
    </source>
</evidence>
<dbReference type="PANTHER" id="PTHR23407">
    <property type="entry name" value="ATPASE INHIBITOR/5-FORMYLTETRAHYDROFOLATE CYCLO-LIGASE"/>
    <property type="match status" value="1"/>
</dbReference>
<evidence type="ECO:0000256" key="5">
    <source>
        <dbReference type="RuleBase" id="RU361279"/>
    </source>
</evidence>
<protein>
    <recommendedName>
        <fullName evidence="5">5-formyltetrahydrofolate cyclo-ligase</fullName>
        <ecNumber evidence="5">6.3.3.2</ecNumber>
    </recommendedName>
</protein>
<dbReference type="Gene3D" id="3.40.50.10420">
    <property type="entry name" value="NagB/RpiA/CoA transferase-like"/>
    <property type="match status" value="1"/>
</dbReference>
<evidence type="ECO:0000256" key="1">
    <source>
        <dbReference type="ARBA" id="ARBA00010638"/>
    </source>
</evidence>
<proteinExistence type="inferred from homology"/>
<reference evidence="6" key="2">
    <citation type="submission" date="2021-09" db="EMBL/GenBank/DDBJ databases">
        <authorList>
            <person name="Gilroy R."/>
        </authorList>
    </citation>
    <scope>NUCLEOTIDE SEQUENCE</scope>
    <source>
        <strain evidence="6">CHK171-7178</strain>
    </source>
</reference>